<dbReference type="GO" id="GO:0030687">
    <property type="term" value="C:preribosome, large subunit precursor"/>
    <property type="evidence" value="ECO:0007669"/>
    <property type="project" value="TreeGrafter"/>
</dbReference>
<keyword evidence="8" id="KW-1185">Reference proteome</keyword>
<keyword evidence="3" id="KW-0690">Ribosome biogenesis</keyword>
<evidence type="ECO:0000256" key="5">
    <source>
        <dbReference type="ARBA" id="ARBA00023242"/>
    </source>
</evidence>
<evidence type="ECO:0000256" key="2">
    <source>
        <dbReference type="ARBA" id="ARBA00007336"/>
    </source>
</evidence>
<proteinExistence type="inferred from homology"/>
<protein>
    <submittedName>
        <fullName evidence="7">Eukaryotic rRNA processing protein EBP2-domain-containing protein</fullName>
    </submittedName>
</protein>
<comment type="caution">
    <text evidence="7">The sequence shown here is derived from an EMBL/GenBank/DDBJ whole genome shotgun (WGS) entry which is preliminary data.</text>
</comment>
<dbReference type="GO" id="GO:0034399">
    <property type="term" value="C:nuclear periphery"/>
    <property type="evidence" value="ECO:0007669"/>
    <property type="project" value="TreeGrafter"/>
</dbReference>
<evidence type="ECO:0000256" key="4">
    <source>
        <dbReference type="ARBA" id="ARBA00023054"/>
    </source>
</evidence>
<feature type="region of interest" description="Disordered" evidence="6">
    <location>
        <begin position="21"/>
        <end position="150"/>
    </location>
</feature>
<comment type="subcellular location">
    <subcellularLocation>
        <location evidence="1">Nucleus</location>
        <location evidence="1">Nucleolus</location>
    </subcellularLocation>
</comment>
<dbReference type="GO" id="GO:0042273">
    <property type="term" value="P:ribosomal large subunit biogenesis"/>
    <property type="evidence" value="ECO:0007669"/>
    <property type="project" value="TreeGrafter"/>
</dbReference>
<dbReference type="GO" id="GO:0005730">
    <property type="term" value="C:nucleolus"/>
    <property type="evidence" value="ECO:0007669"/>
    <property type="project" value="UniProtKB-SubCell"/>
</dbReference>
<dbReference type="InterPro" id="IPR008610">
    <property type="entry name" value="Ebp2"/>
</dbReference>
<gene>
    <name evidence="7" type="ORF">B0J13DRAFT_548654</name>
</gene>
<keyword evidence="5" id="KW-0539">Nucleus</keyword>
<feature type="region of interest" description="Disordered" evidence="6">
    <location>
        <begin position="283"/>
        <end position="410"/>
    </location>
</feature>
<dbReference type="PANTHER" id="PTHR13028:SF0">
    <property type="entry name" value="RRNA-PROCESSING PROTEIN EBP2-RELATED"/>
    <property type="match status" value="1"/>
</dbReference>
<accession>A0A9P9F466</accession>
<dbReference type="Proteomes" id="UP000717696">
    <property type="component" value="Unassembled WGS sequence"/>
</dbReference>
<dbReference type="OrthoDB" id="443772at2759"/>
<feature type="compositionally biased region" description="Basic and acidic residues" evidence="6">
    <location>
        <begin position="284"/>
        <end position="299"/>
    </location>
</feature>
<evidence type="ECO:0000313" key="8">
    <source>
        <dbReference type="Proteomes" id="UP000717696"/>
    </source>
</evidence>
<dbReference type="EMBL" id="JAGMUU010000005">
    <property type="protein sequence ID" value="KAH7152527.1"/>
    <property type="molecule type" value="Genomic_DNA"/>
</dbReference>
<evidence type="ECO:0000256" key="6">
    <source>
        <dbReference type="SAM" id="MobiDB-lite"/>
    </source>
</evidence>
<reference evidence="7" key="1">
    <citation type="journal article" date="2021" name="Nat. Commun.">
        <title>Genetic determinants of endophytism in the Arabidopsis root mycobiome.</title>
        <authorList>
            <person name="Mesny F."/>
            <person name="Miyauchi S."/>
            <person name="Thiergart T."/>
            <person name="Pickel B."/>
            <person name="Atanasova L."/>
            <person name="Karlsson M."/>
            <person name="Huettel B."/>
            <person name="Barry K.W."/>
            <person name="Haridas S."/>
            <person name="Chen C."/>
            <person name="Bauer D."/>
            <person name="Andreopoulos W."/>
            <person name="Pangilinan J."/>
            <person name="LaButti K."/>
            <person name="Riley R."/>
            <person name="Lipzen A."/>
            <person name="Clum A."/>
            <person name="Drula E."/>
            <person name="Henrissat B."/>
            <person name="Kohler A."/>
            <person name="Grigoriev I.V."/>
            <person name="Martin F.M."/>
            <person name="Hacquard S."/>
        </authorList>
    </citation>
    <scope>NUCLEOTIDE SEQUENCE</scope>
    <source>
        <strain evidence="7">MPI-CAGE-AT-0021</strain>
    </source>
</reference>
<comment type="similarity">
    <text evidence="2">Belongs to the EBP2 family.</text>
</comment>
<name>A0A9P9F466_9HYPO</name>
<keyword evidence="4" id="KW-0175">Coiled coil</keyword>
<evidence type="ECO:0000256" key="1">
    <source>
        <dbReference type="ARBA" id="ARBA00004604"/>
    </source>
</evidence>
<dbReference type="GO" id="GO:0006364">
    <property type="term" value="P:rRNA processing"/>
    <property type="evidence" value="ECO:0007669"/>
    <property type="project" value="TreeGrafter"/>
</dbReference>
<dbReference type="PANTHER" id="PTHR13028">
    <property type="entry name" value="RRNA PROCESSING PROTEIN EBNA1-BINDING PROTEIN-RELATED"/>
    <property type="match status" value="1"/>
</dbReference>
<feature type="compositionally biased region" description="Acidic residues" evidence="6">
    <location>
        <begin position="47"/>
        <end position="76"/>
    </location>
</feature>
<feature type="compositionally biased region" description="Acidic residues" evidence="6">
    <location>
        <begin position="113"/>
        <end position="144"/>
    </location>
</feature>
<organism evidence="7 8">
    <name type="scientific">Dactylonectria estremocensis</name>
    <dbReference type="NCBI Taxonomy" id="1079267"/>
    <lineage>
        <taxon>Eukaryota</taxon>
        <taxon>Fungi</taxon>
        <taxon>Dikarya</taxon>
        <taxon>Ascomycota</taxon>
        <taxon>Pezizomycotina</taxon>
        <taxon>Sordariomycetes</taxon>
        <taxon>Hypocreomycetidae</taxon>
        <taxon>Hypocreales</taxon>
        <taxon>Nectriaceae</taxon>
        <taxon>Dactylonectria</taxon>
    </lineage>
</organism>
<evidence type="ECO:0000256" key="3">
    <source>
        <dbReference type="ARBA" id="ARBA00022517"/>
    </source>
</evidence>
<sequence length="410" mass="45612">MVTKSKLKIALNAEKGTDFKKLKLKRKQKDAARQQRKGPGGAQIEDSSADENEDEVVEVEEVEGSDAEDDDEEEDVQAQIDLDALNDSDTSESSIELEDKIPRKPSKKIAAPIEEEEEEEDEDEEEDDEDIPMSDLEDLDDADKEDLIPHQRLTINNTTALLASLKRIALPTDKSVPFATHQTIVASEETAESIPDVSDDLQRELAFYQQSLDAVRIARTRLRAEGVPFSRPKDYFAEMVKEDAHMDKIKAKLVEEATNKKAATEARKMRDLKKFGKQVQVAKLQERQKEKRETLDKIKTLKRKRQESGGGDLGTKEADLFDVGVEQEIGKHNQRSGAGRGQNAGGANHKRAKKNEKFGFGGKKRHAKSGDAKSSGDLSGFDAKKMKAGGRGKVTKTRPGKARRKSMGTR</sequence>
<feature type="compositionally biased region" description="Basic residues" evidence="6">
    <location>
        <begin position="386"/>
        <end position="410"/>
    </location>
</feature>
<evidence type="ECO:0000313" key="7">
    <source>
        <dbReference type="EMBL" id="KAH7152527.1"/>
    </source>
</evidence>
<dbReference type="Pfam" id="PF05890">
    <property type="entry name" value="Ebp2"/>
    <property type="match status" value="1"/>
</dbReference>
<dbReference type="AlphaFoldDB" id="A0A9P9F466"/>